<evidence type="ECO:0000313" key="8">
    <source>
        <dbReference type="Proteomes" id="UP000533637"/>
    </source>
</evidence>
<dbReference type="Gene3D" id="1.25.40.390">
    <property type="match status" value="1"/>
</dbReference>
<gene>
    <name evidence="7" type="ORF">GGQ57_003024</name>
</gene>
<evidence type="ECO:0000313" key="7">
    <source>
        <dbReference type="EMBL" id="MBB4623115.1"/>
    </source>
</evidence>
<evidence type="ECO:0000256" key="4">
    <source>
        <dbReference type="ARBA" id="ARBA00023136"/>
    </source>
</evidence>
<evidence type="ECO:0000256" key="3">
    <source>
        <dbReference type="ARBA" id="ARBA00022729"/>
    </source>
</evidence>
<organism evidence="7 8">
    <name type="scientific">Parabacteroides faecis</name>
    <dbReference type="NCBI Taxonomy" id="1217282"/>
    <lineage>
        <taxon>Bacteria</taxon>
        <taxon>Pseudomonadati</taxon>
        <taxon>Bacteroidota</taxon>
        <taxon>Bacteroidia</taxon>
        <taxon>Bacteroidales</taxon>
        <taxon>Tannerellaceae</taxon>
        <taxon>Parabacteroides</taxon>
    </lineage>
</organism>
<dbReference type="InterPro" id="IPR011990">
    <property type="entry name" value="TPR-like_helical_dom_sf"/>
</dbReference>
<dbReference type="InterPro" id="IPR012944">
    <property type="entry name" value="SusD_RagB_dom"/>
</dbReference>
<evidence type="ECO:0000259" key="6">
    <source>
        <dbReference type="Pfam" id="PF07980"/>
    </source>
</evidence>
<evidence type="ECO:0000256" key="5">
    <source>
        <dbReference type="ARBA" id="ARBA00023237"/>
    </source>
</evidence>
<evidence type="ECO:0000256" key="1">
    <source>
        <dbReference type="ARBA" id="ARBA00004442"/>
    </source>
</evidence>
<keyword evidence="8" id="KW-1185">Reference proteome</keyword>
<comment type="caution">
    <text evidence="7">The sequence shown here is derived from an EMBL/GenBank/DDBJ whole genome shotgun (WGS) entry which is preliminary data.</text>
</comment>
<protein>
    <recommendedName>
        <fullName evidence="6">RagB/SusD domain-containing protein</fullName>
    </recommendedName>
</protein>
<accession>A0ABR6KNM3</accession>
<comment type="subcellular location">
    <subcellularLocation>
        <location evidence="1">Cell outer membrane</location>
    </subcellularLocation>
</comment>
<feature type="domain" description="RagB/SusD" evidence="6">
    <location>
        <begin position="300"/>
        <end position="591"/>
    </location>
</feature>
<evidence type="ECO:0000256" key="2">
    <source>
        <dbReference type="ARBA" id="ARBA00006275"/>
    </source>
</evidence>
<dbReference type="RefSeq" id="WP_122375152.1">
    <property type="nucleotide sequence ID" value="NZ_BMPB01000024.1"/>
</dbReference>
<dbReference type="SUPFAM" id="SSF48452">
    <property type="entry name" value="TPR-like"/>
    <property type="match status" value="1"/>
</dbReference>
<name>A0ABR6KNM3_9BACT</name>
<proteinExistence type="inferred from homology"/>
<dbReference type="Proteomes" id="UP000533637">
    <property type="component" value="Unassembled WGS sequence"/>
</dbReference>
<dbReference type="EMBL" id="JACHOC010000005">
    <property type="protein sequence ID" value="MBB4623115.1"/>
    <property type="molecule type" value="Genomic_DNA"/>
</dbReference>
<reference evidence="7 8" key="1">
    <citation type="submission" date="2020-08" db="EMBL/GenBank/DDBJ databases">
        <title>Genomic Encyclopedia of Type Strains, Phase IV (KMG-IV): sequencing the most valuable type-strain genomes for metagenomic binning, comparative biology and taxonomic classification.</title>
        <authorList>
            <person name="Goeker M."/>
        </authorList>
    </citation>
    <scope>NUCLEOTIDE SEQUENCE [LARGE SCALE GENOMIC DNA]</scope>
    <source>
        <strain evidence="7 8">DSM 102983</strain>
    </source>
</reference>
<keyword evidence="3" id="KW-0732">Signal</keyword>
<sequence>MNTKHIITGFAVLLTSLPSCDVTDKYPSDSFTDENFWSSTKNLELYANGFYETLGGVGSHLDEDTDIRATVSISDYLAGNSVVPQKDDGWKWENIRGLNHFLANYQKVTGDEATINQYVGEIRFFRALDYFSKVKRFGDVPWYNKEMQLSDTSLIYKKRDPRALVVDSIIADLEFACQTIPEPSKVATGRLHKYVAYQELARVCLHEGTLEKYTSDQKALNSRATTLLQKASDAAKYIIENGGYDIVSMKFYAPQVDEAHPLDYAALFSQTEDISASKECVLARVYAPGLVVNSLSRDMEESQKSGMSKMMINQYLCTDGKPIGVSDSYQGDNTLTQEIANRDRRLYQTIQCEYLPYKYADGTVTLPNNPPVIASNLPTGFNIMKFHSPDPEQYTLAYNAHVQWFLYRYAEVLLIYAEAQAELGKITQEDIDITINKLRNRAGVAPLDMNNITPTPAQYKMDYGYSLSDLLYEIRRERLVELYAEGFRWSDICRWRAGKLCETPLSIYGITVSEEVRKQYDAVYGSSASPHMFDIDGGNVATAVYNGKRYVKLYQTMTDGVGYRWDDKLYLKPLPTEQLSLNPNLEQNPGWD</sequence>
<keyword evidence="5" id="KW-0998">Cell outer membrane</keyword>
<keyword evidence="4" id="KW-0472">Membrane</keyword>
<dbReference type="Pfam" id="PF07980">
    <property type="entry name" value="SusD_RagB"/>
    <property type="match status" value="1"/>
</dbReference>
<comment type="similarity">
    <text evidence="2">Belongs to the SusD family.</text>
</comment>